<feature type="transmembrane region" description="Helical" evidence="1">
    <location>
        <begin position="12"/>
        <end position="31"/>
    </location>
</feature>
<sequence>MMLTCHIRSIIMVTRTVVIIMTPSSAMPYALPISFMLPNTVTNARQETSKNQFITGMYI</sequence>
<proteinExistence type="predicted"/>
<organism evidence="2">
    <name type="scientific">Arundo donax</name>
    <name type="common">Giant reed</name>
    <name type="synonym">Donax arundinaceus</name>
    <dbReference type="NCBI Taxonomy" id="35708"/>
    <lineage>
        <taxon>Eukaryota</taxon>
        <taxon>Viridiplantae</taxon>
        <taxon>Streptophyta</taxon>
        <taxon>Embryophyta</taxon>
        <taxon>Tracheophyta</taxon>
        <taxon>Spermatophyta</taxon>
        <taxon>Magnoliopsida</taxon>
        <taxon>Liliopsida</taxon>
        <taxon>Poales</taxon>
        <taxon>Poaceae</taxon>
        <taxon>PACMAD clade</taxon>
        <taxon>Arundinoideae</taxon>
        <taxon>Arundineae</taxon>
        <taxon>Arundo</taxon>
    </lineage>
</organism>
<dbReference type="EMBL" id="GBRH01214603">
    <property type="protein sequence ID" value="JAD83292.1"/>
    <property type="molecule type" value="Transcribed_RNA"/>
</dbReference>
<evidence type="ECO:0000256" key="1">
    <source>
        <dbReference type="SAM" id="Phobius"/>
    </source>
</evidence>
<accession>A0A0A9DHM0</accession>
<protein>
    <submittedName>
        <fullName evidence="2">Uncharacterized protein</fullName>
    </submittedName>
</protein>
<keyword evidence="1" id="KW-0812">Transmembrane</keyword>
<name>A0A0A9DHM0_ARUDO</name>
<keyword evidence="1" id="KW-1133">Transmembrane helix</keyword>
<reference evidence="2" key="1">
    <citation type="submission" date="2014-09" db="EMBL/GenBank/DDBJ databases">
        <authorList>
            <person name="Magalhaes I.L.F."/>
            <person name="Oliveira U."/>
            <person name="Santos F.R."/>
            <person name="Vidigal T.H.D.A."/>
            <person name="Brescovit A.D."/>
            <person name="Santos A.J."/>
        </authorList>
    </citation>
    <scope>NUCLEOTIDE SEQUENCE</scope>
    <source>
        <tissue evidence="2">Shoot tissue taken approximately 20 cm above the soil surface</tissue>
    </source>
</reference>
<dbReference type="AlphaFoldDB" id="A0A0A9DHM0"/>
<evidence type="ECO:0000313" key="2">
    <source>
        <dbReference type="EMBL" id="JAD83292.1"/>
    </source>
</evidence>
<keyword evidence="1" id="KW-0472">Membrane</keyword>
<reference evidence="2" key="2">
    <citation type="journal article" date="2015" name="Data Brief">
        <title>Shoot transcriptome of the giant reed, Arundo donax.</title>
        <authorList>
            <person name="Barrero R.A."/>
            <person name="Guerrero F.D."/>
            <person name="Moolhuijzen P."/>
            <person name="Goolsby J.A."/>
            <person name="Tidwell J."/>
            <person name="Bellgard S.E."/>
            <person name="Bellgard M.I."/>
        </authorList>
    </citation>
    <scope>NUCLEOTIDE SEQUENCE</scope>
    <source>
        <tissue evidence="2">Shoot tissue taken approximately 20 cm above the soil surface</tissue>
    </source>
</reference>